<evidence type="ECO:0000256" key="1">
    <source>
        <dbReference type="ARBA" id="ARBA00008779"/>
    </source>
</evidence>
<accession>A0A381XFE7</accession>
<proteinExistence type="inferred from homology"/>
<organism evidence="3">
    <name type="scientific">marine metagenome</name>
    <dbReference type="NCBI Taxonomy" id="408172"/>
    <lineage>
        <taxon>unclassified sequences</taxon>
        <taxon>metagenomes</taxon>
        <taxon>ecological metagenomes</taxon>
    </lineage>
</organism>
<comment type="similarity">
    <text evidence="1">Belongs to the sulfatase family.</text>
</comment>
<gene>
    <name evidence="3" type="ORF">METZ01_LOCUS116310</name>
</gene>
<feature type="non-terminal residue" evidence="3">
    <location>
        <position position="55"/>
    </location>
</feature>
<feature type="domain" description="Sulfatase N-terminal" evidence="2">
    <location>
        <begin position="6"/>
        <end position="55"/>
    </location>
</feature>
<dbReference type="Gene3D" id="3.40.720.10">
    <property type="entry name" value="Alkaline Phosphatase, subunit A"/>
    <property type="match status" value="1"/>
</dbReference>
<dbReference type="AlphaFoldDB" id="A0A381XFE7"/>
<evidence type="ECO:0000313" key="3">
    <source>
        <dbReference type="EMBL" id="SVA63456.1"/>
    </source>
</evidence>
<dbReference type="InterPro" id="IPR000917">
    <property type="entry name" value="Sulfatase_N"/>
</dbReference>
<dbReference type="GO" id="GO:0004065">
    <property type="term" value="F:arylsulfatase activity"/>
    <property type="evidence" value="ECO:0007669"/>
    <property type="project" value="TreeGrafter"/>
</dbReference>
<dbReference type="SUPFAM" id="SSF53649">
    <property type="entry name" value="Alkaline phosphatase-like"/>
    <property type="match status" value="1"/>
</dbReference>
<dbReference type="PANTHER" id="PTHR42693">
    <property type="entry name" value="ARYLSULFATASE FAMILY MEMBER"/>
    <property type="match status" value="1"/>
</dbReference>
<evidence type="ECO:0000259" key="2">
    <source>
        <dbReference type="Pfam" id="PF00884"/>
    </source>
</evidence>
<protein>
    <recommendedName>
        <fullName evidence="2">Sulfatase N-terminal domain-containing protein</fullName>
    </recommendedName>
</protein>
<dbReference type="Pfam" id="PF00884">
    <property type="entry name" value="Sulfatase"/>
    <property type="match status" value="1"/>
</dbReference>
<name>A0A381XFE7_9ZZZZ</name>
<sequence>MADDRPNIILIITDQQRLDTINALGFDYVDTPNLDRLVHEGVTFRNCYVTAPSCA</sequence>
<dbReference type="EMBL" id="UINC01014981">
    <property type="protein sequence ID" value="SVA63456.1"/>
    <property type="molecule type" value="Genomic_DNA"/>
</dbReference>
<reference evidence="3" key="1">
    <citation type="submission" date="2018-05" db="EMBL/GenBank/DDBJ databases">
        <authorList>
            <person name="Lanie J.A."/>
            <person name="Ng W.-L."/>
            <person name="Kazmierczak K.M."/>
            <person name="Andrzejewski T.M."/>
            <person name="Davidsen T.M."/>
            <person name="Wayne K.J."/>
            <person name="Tettelin H."/>
            <person name="Glass J.I."/>
            <person name="Rusch D."/>
            <person name="Podicherti R."/>
            <person name="Tsui H.-C.T."/>
            <person name="Winkler M.E."/>
        </authorList>
    </citation>
    <scope>NUCLEOTIDE SEQUENCE</scope>
</reference>
<dbReference type="InterPro" id="IPR050738">
    <property type="entry name" value="Sulfatase"/>
</dbReference>
<dbReference type="PANTHER" id="PTHR42693:SF33">
    <property type="entry name" value="ARYLSULFATASE"/>
    <property type="match status" value="1"/>
</dbReference>
<dbReference type="InterPro" id="IPR017850">
    <property type="entry name" value="Alkaline_phosphatase_core_sf"/>
</dbReference>